<evidence type="ECO:0000313" key="2">
    <source>
        <dbReference type="Proteomes" id="UP000186309"/>
    </source>
</evidence>
<dbReference type="EMBL" id="CP019082">
    <property type="protein sequence ID" value="APW63785.1"/>
    <property type="molecule type" value="Genomic_DNA"/>
</dbReference>
<gene>
    <name evidence="1" type="ORF">BSF38_05362</name>
</gene>
<organism evidence="1 2">
    <name type="scientific">Paludisphaera borealis</name>
    <dbReference type="NCBI Taxonomy" id="1387353"/>
    <lineage>
        <taxon>Bacteria</taxon>
        <taxon>Pseudomonadati</taxon>
        <taxon>Planctomycetota</taxon>
        <taxon>Planctomycetia</taxon>
        <taxon>Isosphaerales</taxon>
        <taxon>Isosphaeraceae</taxon>
        <taxon>Paludisphaera</taxon>
    </lineage>
</organism>
<evidence type="ECO:0000313" key="1">
    <source>
        <dbReference type="EMBL" id="APW63785.1"/>
    </source>
</evidence>
<accession>A0A1U7CXX5</accession>
<dbReference type="AlphaFoldDB" id="A0A1U7CXX5"/>
<protein>
    <submittedName>
        <fullName evidence="1">Uncharacterized protein</fullName>
    </submittedName>
</protein>
<dbReference type="OrthoDB" id="286700at2"/>
<name>A0A1U7CXX5_9BACT</name>
<dbReference type="KEGG" id="pbor:BSF38_05362"/>
<dbReference type="Proteomes" id="UP000186309">
    <property type="component" value="Chromosome"/>
</dbReference>
<sequence>MQLRGIVMSAVLDENPPGSDRIELTLWLQGVGPGKPRRIVVPYDLLLSDPSLDAESVQGHGFEAEVEQDTGGRWVVAAIGFADGRVLRDPG</sequence>
<reference evidence="2" key="1">
    <citation type="submission" date="2016-12" db="EMBL/GenBank/DDBJ databases">
        <title>Comparative genomics of four Isosphaeraceae planctomycetes: a common pool of plasmids and glycoside hydrolase genes.</title>
        <authorList>
            <person name="Ivanova A."/>
        </authorList>
    </citation>
    <scope>NUCLEOTIDE SEQUENCE [LARGE SCALE GENOMIC DNA]</scope>
    <source>
        <strain evidence="2">PX4</strain>
    </source>
</reference>
<proteinExistence type="predicted"/>
<keyword evidence="2" id="KW-1185">Reference proteome</keyword>